<dbReference type="Gene3D" id="3.90.79.10">
    <property type="entry name" value="Nucleoside Triphosphate Pyrophosphohydrolase"/>
    <property type="match status" value="1"/>
</dbReference>
<evidence type="ECO:0000259" key="8">
    <source>
        <dbReference type="PROSITE" id="PS51462"/>
    </source>
</evidence>
<evidence type="ECO:0000256" key="5">
    <source>
        <dbReference type="ARBA" id="ARBA00022801"/>
    </source>
</evidence>
<dbReference type="GeneID" id="113393756"/>
<organism evidence="9 10">
    <name type="scientific">Vanessa tameamea</name>
    <name type="common">Kamehameha butterfly</name>
    <dbReference type="NCBI Taxonomy" id="334116"/>
    <lineage>
        <taxon>Eukaryota</taxon>
        <taxon>Metazoa</taxon>
        <taxon>Ecdysozoa</taxon>
        <taxon>Arthropoda</taxon>
        <taxon>Hexapoda</taxon>
        <taxon>Insecta</taxon>
        <taxon>Pterygota</taxon>
        <taxon>Neoptera</taxon>
        <taxon>Endopterygota</taxon>
        <taxon>Lepidoptera</taxon>
        <taxon>Glossata</taxon>
        <taxon>Ditrysia</taxon>
        <taxon>Papilionoidea</taxon>
        <taxon>Nymphalidae</taxon>
        <taxon>Nymphalinae</taxon>
        <taxon>Vanessa</taxon>
    </lineage>
</organism>
<evidence type="ECO:0000313" key="10">
    <source>
        <dbReference type="RefSeq" id="XP_026486584.2"/>
    </source>
</evidence>
<dbReference type="AlphaFoldDB" id="A0A8B8HP15"/>
<reference evidence="10" key="2">
    <citation type="submission" date="2025-08" db="UniProtKB">
        <authorList>
            <consortium name="RefSeq"/>
        </authorList>
    </citation>
    <scope>IDENTIFICATION</scope>
    <source>
        <tissue evidence="10">Whole body</tissue>
    </source>
</reference>
<keyword evidence="7" id="KW-0464">Manganese</keyword>
<comment type="similarity">
    <text evidence="3">Belongs to the Nudix hydrolase family.</text>
</comment>
<dbReference type="PANTHER" id="PTHR12318">
    <property type="entry name" value="TESTOSTERONE-REGULATED PROTEIN RP2"/>
    <property type="match status" value="1"/>
</dbReference>
<evidence type="ECO:0000256" key="2">
    <source>
        <dbReference type="ARBA" id="ARBA00001946"/>
    </source>
</evidence>
<evidence type="ECO:0000256" key="4">
    <source>
        <dbReference type="ARBA" id="ARBA00022723"/>
    </source>
</evidence>
<dbReference type="RefSeq" id="XP_026486584.2">
    <property type="nucleotide sequence ID" value="XM_026630799.2"/>
</dbReference>
<keyword evidence="4" id="KW-0479">Metal-binding</keyword>
<dbReference type="OMA" id="PDTDDHK"/>
<dbReference type="PANTHER" id="PTHR12318:SF0">
    <property type="entry name" value="ACYL-COENZYME A DIPHOSPHATASE NUDT19"/>
    <property type="match status" value="1"/>
</dbReference>
<reference evidence="9" key="1">
    <citation type="submission" date="2025-05" db="UniProtKB">
        <authorList>
            <consortium name="RefSeq"/>
        </authorList>
    </citation>
    <scope>NUCLEOTIDE SEQUENCE [LARGE SCALE GENOMIC DNA]</scope>
</reference>
<dbReference type="OrthoDB" id="1695362at2759"/>
<dbReference type="InterPro" id="IPR039121">
    <property type="entry name" value="NUDT19"/>
</dbReference>
<evidence type="ECO:0000256" key="3">
    <source>
        <dbReference type="ARBA" id="ARBA00005582"/>
    </source>
</evidence>
<gene>
    <name evidence="10" type="primary">LOC113393756</name>
</gene>
<dbReference type="InterPro" id="IPR015797">
    <property type="entry name" value="NUDIX_hydrolase-like_dom_sf"/>
</dbReference>
<dbReference type="SUPFAM" id="SSF55811">
    <property type="entry name" value="Nudix"/>
    <property type="match status" value="1"/>
</dbReference>
<accession>A0A8B8HP15</accession>
<dbReference type="GO" id="GO:0046872">
    <property type="term" value="F:metal ion binding"/>
    <property type="evidence" value="ECO:0007669"/>
    <property type="project" value="UniProtKB-KW"/>
</dbReference>
<protein>
    <submittedName>
        <fullName evidence="10">Acyl-coenzyme A diphosphatase NUDT19-like</fullName>
    </submittedName>
</protein>
<evidence type="ECO:0000256" key="6">
    <source>
        <dbReference type="ARBA" id="ARBA00022842"/>
    </source>
</evidence>
<keyword evidence="5" id="KW-0378">Hydrolase</keyword>
<dbReference type="GO" id="GO:0016818">
    <property type="term" value="F:hydrolase activity, acting on acid anhydrides, in phosphorus-containing anhydrides"/>
    <property type="evidence" value="ECO:0007669"/>
    <property type="project" value="InterPro"/>
</dbReference>
<dbReference type="InterPro" id="IPR000086">
    <property type="entry name" value="NUDIX_hydrolase_dom"/>
</dbReference>
<feature type="domain" description="Nudix hydrolase" evidence="8">
    <location>
        <begin position="8"/>
        <end position="242"/>
    </location>
</feature>
<comment type="cofactor">
    <cofactor evidence="2">
        <name>Mg(2+)</name>
        <dbReference type="ChEBI" id="CHEBI:18420"/>
    </cofactor>
</comment>
<sequence>MKRAIEKCWRDSASLIVLAKRNIDGLSSGNTGDSNYDILLQTRTFDASFSNGVVFPGGVKEEADASERWLHLLGSFGFDQSDFETLHRAGAPITPIFADNPIKRHIALRITAIRETFEELGLLICSSKHKTSKIDYWANFISDIDLKYWQKRVSENPSELLNLCKEYNCYPDIWNLHYWSNWLSPVLLPKRFDTAFFIAALENKPTHIKANSEVHKVEWASPQDTLERNRRGEVELYPPQSYELNRLSYFKDIEKLNNFARERSSHGDELFYPVRIRAKDGIVFLLPGDYLYPSNVDLNSTTVIKEDKTVISLRETGQTLHRFETDLKKSVIVRQNYIPKNHINMGDQVIPAFIKIHTQN</sequence>
<dbReference type="PROSITE" id="PS51462">
    <property type="entry name" value="NUDIX"/>
    <property type="match status" value="1"/>
</dbReference>
<dbReference type="GO" id="GO:0005739">
    <property type="term" value="C:mitochondrion"/>
    <property type="evidence" value="ECO:0007669"/>
    <property type="project" value="TreeGrafter"/>
</dbReference>
<evidence type="ECO:0000313" key="9">
    <source>
        <dbReference type="Proteomes" id="UP001652626"/>
    </source>
</evidence>
<comment type="cofactor">
    <cofactor evidence="1">
        <name>Mn(2+)</name>
        <dbReference type="ChEBI" id="CHEBI:29035"/>
    </cofactor>
</comment>
<name>A0A8B8HP15_VANTA</name>
<keyword evidence="9" id="KW-1185">Reference proteome</keyword>
<keyword evidence="6" id="KW-0460">Magnesium</keyword>
<evidence type="ECO:0000256" key="1">
    <source>
        <dbReference type="ARBA" id="ARBA00001936"/>
    </source>
</evidence>
<evidence type="ECO:0000256" key="7">
    <source>
        <dbReference type="ARBA" id="ARBA00023211"/>
    </source>
</evidence>
<dbReference type="Proteomes" id="UP001652626">
    <property type="component" value="Chromosome 2"/>
</dbReference>
<proteinExistence type="inferred from homology"/>
<dbReference type="CDD" id="cd18870">
    <property type="entry name" value="NUDIX_AcylCoAdiphos_Nudt19"/>
    <property type="match status" value="1"/>
</dbReference>